<feature type="domain" description="Phospholipase/carboxylesterase/thioesterase" evidence="3">
    <location>
        <begin position="1"/>
        <end position="98"/>
    </location>
</feature>
<evidence type="ECO:0000256" key="1">
    <source>
        <dbReference type="ARBA" id="ARBA00006499"/>
    </source>
</evidence>
<dbReference type="Gene3D" id="3.40.50.1820">
    <property type="entry name" value="alpha/beta hydrolase"/>
    <property type="match status" value="1"/>
</dbReference>
<dbReference type="InParanoid" id="A0A024GN80"/>
<sequence length="102" mass="11747">MSIFTGLQFPHKLGGVLVLSGYLPKREAFQMSQASKDVPILMCHGEMDPVVRFEWGKLTKEVLESCGSRNIQFKAYRHLEHSSSEEEIRDVENWLRIVLPNE</sequence>
<dbReference type="InterPro" id="IPR003140">
    <property type="entry name" value="PLipase/COase/thioEstase"/>
</dbReference>
<reference evidence="4 5" key="1">
    <citation type="submission" date="2012-05" db="EMBL/GenBank/DDBJ databases">
        <title>Recombination and specialization in a pathogen metapopulation.</title>
        <authorList>
            <person name="Gardiner A."/>
            <person name="Kemen E."/>
            <person name="Schultz-Larsen T."/>
            <person name="MacLean D."/>
            <person name="Van Oosterhout C."/>
            <person name="Jones J.D.G."/>
        </authorList>
    </citation>
    <scope>NUCLEOTIDE SEQUENCE [LARGE SCALE GENOMIC DNA]</scope>
    <source>
        <strain evidence="4 5">Ac Nc2</strain>
    </source>
</reference>
<dbReference type="InterPro" id="IPR050565">
    <property type="entry name" value="LYPA1-2/EST-like"/>
</dbReference>
<evidence type="ECO:0000313" key="4">
    <source>
        <dbReference type="EMBL" id="CCI47960.1"/>
    </source>
</evidence>
<dbReference type="GO" id="GO:0052689">
    <property type="term" value="F:carboxylic ester hydrolase activity"/>
    <property type="evidence" value="ECO:0007669"/>
    <property type="project" value="TreeGrafter"/>
</dbReference>
<dbReference type="STRING" id="65357.A0A024GN80"/>
<protein>
    <recommendedName>
        <fullName evidence="3">Phospholipase/carboxylesterase/thioesterase domain-containing protein</fullName>
    </recommendedName>
</protein>
<dbReference type="InterPro" id="IPR029058">
    <property type="entry name" value="AB_hydrolase_fold"/>
</dbReference>
<proteinExistence type="inferred from homology"/>
<accession>A0A024GN80</accession>
<dbReference type="PANTHER" id="PTHR10655:SF17">
    <property type="entry name" value="LYSOPHOSPHOLIPASE-LIKE PROTEIN 1"/>
    <property type="match status" value="1"/>
</dbReference>
<name>A0A024GN80_9STRA</name>
<comment type="caution">
    <text evidence="4">The sequence shown here is derived from an EMBL/GenBank/DDBJ whole genome shotgun (WGS) entry which is preliminary data.</text>
</comment>
<gene>
    <name evidence="4" type="ORF">BN9_090030</name>
</gene>
<keyword evidence="5" id="KW-1185">Reference proteome</keyword>
<dbReference type="Pfam" id="PF02230">
    <property type="entry name" value="Abhydrolase_2"/>
    <property type="match status" value="1"/>
</dbReference>
<dbReference type="SUPFAM" id="SSF53474">
    <property type="entry name" value="alpha/beta-Hydrolases"/>
    <property type="match status" value="1"/>
</dbReference>
<dbReference type="GO" id="GO:0005737">
    <property type="term" value="C:cytoplasm"/>
    <property type="evidence" value="ECO:0007669"/>
    <property type="project" value="TreeGrafter"/>
</dbReference>
<dbReference type="Proteomes" id="UP000053237">
    <property type="component" value="Unassembled WGS sequence"/>
</dbReference>
<dbReference type="PANTHER" id="PTHR10655">
    <property type="entry name" value="LYSOPHOSPHOLIPASE-RELATED"/>
    <property type="match status" value="1"/>
</dbReference>
<evidence type="ECO:0000256" key="2">
    <source>
        <dbReference type="ARBA" id="ARBA00022801"/>
    </source>
</evidence>
<evidence type="ECO:0000313" key="5">
    <source>
        <dbReference type="Proteomes" id="UP000053237"/>
    </source>
</evidence>
<comment type="similarity">
    <text evidence="1">Belongs to the AB hydrolase superfamily. AB hydrolase 2 family.</text>
</comment>
<evidence type="ECO:0000259" key="3">
    <source>
        <dbReference type="Pfam" id="PF02230"/>
    </source>
</evidence>
<dbReference type="OrthoDB" id="2418081at2759"/>
<keyword evidence="2" id="KW-0378">Hydrolase</keyword>
<dbReference type="GO" id="GO:0008474">
    <property type="term" value="F:palmitoyl-(protein) hydrolase activity"/>
    <property type="evidence" value="ECO:0007669"/>
    <property type="project" value="TreeGrafter"/>
</dbReference>
<dbReference type="EMBL" id="CAIX01000196">
    <property type="protein sequence ID" value="CCI47960.1"/>
    <property type="molecule type" value="Genomic_DNA"/>
</dbReference>
<organism evidence="4 5">
    <name type="scientific">Albugo candida</name>
    <dbReference type="NCBI Taxonomy" id="65357"/>
    <lineage>
        <taxon>Eukaryota</taxon>
        <taxon>Sar</taxon>
        <taxon>Stramenopiles</taxon>
        <taxon>Oomycota</taxon>
        <taxon>Peronosporomycetes</taxon>
        <taxon>Albuginales</taxon>
        <taxon>Albuginaceae</taxon>
        <taxon>Albugo</taxon>
    </lineage>
</organism>
<dbReference type="AlphaFoldDB" id="A0A024GN80"/>